<dbReference type="OrthoDB" id="1451596at2"/>
<dbReference type="RefSeq" id="WP_089889884.1">
    <property type="nucleotide sequence ID" value="NZ_FOJG01000001.1"/>
</dbReference>
<dbReference type="EMBL" id="FOJG01000001">
    <property type="protein sequence ID" value="SEW06073.1"/>
    <property type="molecule type" value="Genomic_DNA"/>
</dbReference>
<accession>A0A1I0NWF5</accession>
<evidence type="ECO:0000259" key="8">
    <source>
        <dbReference type="Pfam" id="PF12704"/>
    </source>
</evidence>
<evidence type="ECO:0000256" key="3">
    <source>
        <dbReference type="ARBA" id="ARBA00022692"/>
    </source>
</evidence>
<protein>
    <submittedName>
        <fullName evidence="9">ABC-type antimicrobial peptide transport system, permease component</fullName>
    </submittedName>
</protein>
<comment type="subcellular location">
    <subcellularLocation>
        <location evidence="1">Cell membrane</location>
        <topology evidence="1">Multi-pass membrane protein</topology>
    </subcellularLocation>
</comment>
<organism evidence="9 10">
    <name type="scientific">Chitinophaga arvensicola</name>
    <dbReference type="NCBI Taxonomy" id="29529"/>
    <lineage>
        <taxon>Bacteria</taxon>
        <taxon>Pseudomonadati</taxon>
        <taxon>Bacteroidota</taxon>
        <taxon>Chitinophagia</taxon>
        <taxon>Chitinophagales</taxon>
        <taxon>Chitinophagaceae</taxon>
        <taxon>Chitinophaga</taxon>
    </lineage>
</organism>
<proteinExistence type="predicted"/>
<feature type="domain" description="MacB-like periplasmic core" evidence="8">
    <location>
        <begin position="20"/>
        <end position="249"/>
    </location>
</feature>
<dbReference type="Proteomes" id="UP000199310">
    <property type="component" value="Unassembled WGS sequence"/>
</dbReference>
<reference evidence="10" key="1">
    <citation type="submission" date="2016-10" db="EMBL/GenBank/DDBJ databases">
        <authorList>
            <person name="Varghese N."/>
            <person name="Submissions S."/>
        </authorList>
    </citation>
    <scope>NUCLEOTIDE SEQUENCE [LARGE SCALE GENOMIC DNA]</scope>
    <source>
        <strain evidence="10">DSM 3695</strain>
    </source>
</reference>
<evidence type="ECO:0000256" key="4">
    <source>
        <dbReference type="ARBA" id="ARBA00022989"/>
    </source>
</evidence>
<evidence type="ECO:0000256" key="2">
    <source>
        <dbReference type="ARBA" id="ARBA00022475"/>
    </source>
</evidence>
<dbReference type="STRING" id="29529.SAMN04488122_0414"/>
<dbReference type="InterPro" id="IPR050250">
    <property type="entry name" value="Macrolide_Exporter_MacB"/>
</dbReference>
<feature type="domain" description="ABC3 transporter permease C-terminal" evidence="7">
    <location>
        <begin position="685"/>
        <end position="795"/>
    </location>
</feature>
<feature type="domain" description="ABC3 transporter permease C-terminal" evidence="7">
    <location>
        <begin position="295"/>
        <end position="412"/>
    </location>
</feature>
<dbReference type="InterPro" id="IPR025857">
    <property type="entry name" value="MacB_PCD"/>
</dbReference>
<dbReference type="GO" id="GO:0022857">
    <property type="term" value="F:transmembrane transporter activity"/>
    <property type="evidence" value="ECO:0007669"/>
    <property type="project" value="TreeGrafter"/>
</dbReference>
<evidence type="ECO:0000259" key="7">
    <source>
        <dbReference type="Pfam" id="PF02687"/>
    </source>
</evidence>
<dbReference type="PANTHER" id="PTHR30572">
    <property type="entry name" value="MEMBRANE COMPONENT OF TRANSPORTER-RELATED"/>
    <property type="match status" value="1"/>
</dbReference>
<feature type="transmembrane region" description="Helical" evidence="6">
    <location>
        <begin position="428"/>
        <end position="451"/>
    </location>
</feature>
<feature type="transmembrane region" description="Helical" evidence="6">
    <location>
        <begin position="679"/>
        <end position="703"/>
    </location>
</feature>
<feature type="transmembrane region" description="Helical" evidence="6">
    <location>
        <begin position="715"/>
        <end position="743"/>
    </location>
</feature>
<keyword evidence="2" id="KW-1003">Cell membrane</keyword>
<feature type="transmembrane region" description="Helical" evidence="6">
    <location>
        <begin position="386"/>
        <end position="407"/>
    </location>
</feature>
<keyword evidence="5 6" id="KW-0472">Membrane</keyword>
<sequence>MLKNFLLVSFRSIWRNKAFSVINIMGLVVGISAALMIYQVIRYENSFDKFEKNSDRIYRVVTDVDFNGTVIKNDGVAAPVAGVIKDRMPAVETVAPFFINDITRRITANGKDFKNGRDVVYADKNYFDIFPYQWLSGTAASSLREPFTVVLTAGRAEKYFPGLSPAAVLGKEIIYDDSIRATVSGVVADLKQPTDFKYMEFISLSTLQSSGLREMYALDYWNNTNAASQLLIRLHASASAKDVTGELAKLRETNKIEDQTKNVLQLQPFGDIHFNRDYTAEGTPAAVTRLYALSLVACLLLLLAGINFVNLTTAQAARRARETGIRKSLGSSFPQLLLQFLSETLLLTFLAGVLSVLLTPLFLVFFQSFLPKGLTTEMLYDWQTALFLLGLCLGITLLAGIYPALVLARFQPVVVLKTQVQAAGGKVWLRKTLTVSQFVVAQFFIIATLIVSKQVHYSLSRDPGFRKDAIVTVRTPQRELGPGERNTFQEKLAAIPEIAMVSQGGTPPLFGGFMSMTFRYQQGEKEIAQNMELRYGDSLYAKLYNLKIIAGRNIRSTDTIAEWVLNEKAVTSLGFRHPQDIIGVVVENHPVVGVVKDFVTSSTRKEIPALALSSAALWQHRTMHVLLRPSGENGIVWKHALEKMEKAWKEVYPRETFSYDFLDKSIAKLYSEEQRTVQLLNWCAGLAFFISALGLLGLVIFTTNQRTREIGIRKVLGATVWQVVALLTTDFMKLVGIAFVLAIPLSWWAMQHWLSSYVYRTSMSWWIFAIGGGLMALLALATMSIKTIRAAWSNPVNALKSE</sequence>
<dbReference type="Pfam" id="PF12704">
    <property type="entry name" value="MacB_PCD"/>
    <property type="match status" value="1"/>
</dbReference>
<evidence type="ECO:0000256" key="1">
    <source>
        <dbReference type="ARBA" id="ARBA00004651"/>
    </source>
</evidence>
<feature type="transmembrane region" description="Helical" evidence="6">
    <location>
        <begin position="763"/>
        <end position="783"/>
    </location>
</feature>
<dbReference type="PANTHER" id="PTHR30572:SF18">
    <property type="entry name" value="ABC-TYPE MACROLIDE FAMILY EXPORT SYSTEM PERMEASE COMPONENT 2"/>
    <property type="match status" value="1"/>
</dbReference>
<keyword evidence="4 6" id="KW-1133">Transmembrane helix</keyword>
<evidence type="ECO:0000313" key="10">
    <source>
        <dbReference type="Proteomes" id="UP000199310"/>
    </source>
</evidence>
<feature type="transmembrane region" description="Helical" evidence="6">
    <location>
        <begin position="290"/>
        <end position="311"/>
    </location>
</feature>
<evidence type="ECO:0000313" key="9">
    <source>
        <dbReference type="EMBL" id="SEW06073.1"/>
    </source>
</evidence>
<feature type="transmembrane region" description="Helical" evidence="6">
    <location>
        <begin position="21"/>
        <end position="41"/>
    </location>
</feature>
<dbReference type="Pfam" id="PF02687">
    <property type="entry name" value="FtsX"/>
    <property type="match status" value="2"/>
</dbReference>
<gene>
    <name evidence="9" type="ORF">SAMN04488122_0414</name>
</gene>
<evidence type="ECO:0000256" key="5">
    <source>
        <dbReference type="ARBA" id="ARBA00023136"/>
    </source>
</evidence>
<keyword evidence="10" id="KW-1185">Reference proteome</keyword>
<evidence type="ECO:0000256" key="6">
    <source>
        <dbReference type="SAM" id="Phobius"/>
    </source>
</evidence>
<dbReference type="GO" id="GO:0005886">
    <property type="term" value="C:plasma membrane"/>
    <property type="evidence" value="ECO:0007669"/>
    <property type="project" value="UniProtKB-SubCell"/>
</dbReference>
<name>A0A1I0NWF5_9BACT</name>
<dbReference type="InterPro" id="IPR003838">
    <property type="entry name" value="ABC3_permease_C"/>
</dbReference>
<dbReference type="AlphaFoldDB" id="A0A1I0NWF5"/>
<keyword evidence="3 6" id="KW-0812">Transmembrane</keyword>
<feature type="transmembrane region" description="Helical" evidence="6">
    <location>
        <begin position="345"/>
        <end position="366"/>
    </location>
</feature>